<evidence type="ECO:0008006" key="5">
    <source>
        <dbReference type="Google" id="ProtNLM"/>
    </source>
</evidence>
<feature type="compositionally biased region" description="Pro residues" evidence="1">
    <location>
        <begin position="61"/>
        <end position="70"/>
    </location>
</feature>
<evidence type="ECO:0000256" key="2">
    <source>
        <dbReference type="SAM" id="Phobius"/>
    </source>
</evidence>
<evidence type="ECO:0000256" key="1">
    <source>
        <dbReference type="SAM" id="MobiDB-lite"/>
    </source>
</evidence>
<keyword evidence="2" id="KW-0812">Transmembrane</keyword>
<dbReference type="EMBL" id="OW152834">
    <property type="protein sequence ID" value="CAH2055924.1"/>
    <property type="molecule type" value="Genomic_DNA"/>
</dbReference>
<reference evidence="3" key="1">
    <citation type="submission" date="2022-03" db="EMBL/GenBank/DDBJ databases">
        <authorList>
            <person name="Martin H S."/>
        </authorList>
    </citation>
    <scope>NUCLEOTIDE SEQUENCE</scope>
</reference>
<accession>A0ABN8IE42</accession>
<keyword evidence="4" id="KW-1185">Reference proteome</keyword>
<evidence type="ECO:0000313" key="3">
    <source>
        <dbReference type="EMBL" id="CAH2055924.1"/>
    </source>
</evidence>
<protein>
    <recommendedName>
        <fullName evidence="5">Secreted protein</fullName>
    </recommendedName>
</protein>
<feature type="transmembrane region" description="Helical" evidence="2">
    <location>
        <begin position="12"/>
        <end position="34"/>
    </location>
</feature>
<organism evidence="3 4">
    <name type="scientific">Iphiclides podalirius</name>
    <name type="common">scarce swallowtail</name>
    <dbReference type="NCBI Taxonomy" id="110791"/>
    <lineage>
        <taxon>Eukaryota</taxon>
        <taxon>Metazoa</taxon>
        <taxon>Ecdysozoa</taxon>
        <taxon>Arthropoda</taxon>
        <taxon>Hexapoda</taxon>
        <taxon>Insecta</taxon>
        <taxon>Pterygota</taxon>
        <taxon>Neoptera</taxon>
        <taxon>Endopterygota</taxon>
        <taxon>Lepidoptera</taxon>
        <taxon>Glossata</taxon>
        <taxon>Ditrysia</taxon>
        <taxon>Papilionoidea</taxon>
        <taxon>Papilionidae</taxon>
        <taxon>Papilioninae</taxon>
        <taxon>Iphiclides</taxon>
    </lineage>
</organism>
<keyword evidence="2" id="KW-1133">Transmembrane helix</keyword>
<gene>
    <name evidence="3" type="ORF">IPOD504_LOCUS9214</name>
</gene>
<feature type="region of interest" description="Disordered" evidence="1">
    <location>
        <begin position="54"/>
        <end position="91"/>
    </location>
</feature>
<evidence type="ECO:0000313" key="4">
    <source>
        <dbReference type="Proteomes" id="UP000837857"/>
    </source>
</evidence>
<name>A0ABN8IE42_9NEOP</name>
<sequence length="91" mass="9721">MFSGGLEQAEVVTMTMTMAITPAMMLMTLAWSLWTRAARAVSECRSVPLALSPASTAHPKAVPPHTPAPLSPSSAAIHSSCRPRYQNEHCS</sequence>
<keyword evidence="2" id="KW-0472">Membrane</keyword>
<proteinExistence type="predicted"/>
<feature type="non-terminal residue" evidence="3">
    <location>
        <position position="1"/>
    </location>
</feature>
<dbReference type="Proteomes" id="UP000837857">
    <property type="component" value="Chromosome 22"/>
</dbReference>